<gene>
    <name evidence="2" type="ordered locus">Deima_1498</name>
</gene>
<evidence type="ECO:0000313" key="2">
    <source>
        <dbReference type="EMBL" id="ADV67147.1"/>
    </source>
</evidence>
<keyword evidence="1" id="KW-1133">Transmembrane helix</keyword>
<dbReference type="STRING" id="709986.Deima_1498"/>
<protein>
    <submittedName>
        <fullName evidence="2">Uncharacterized protein</fullName>
    </submittedName>
</protein>
<evidence type="ECO:0000256" key="1">
    <source>
        <dbReference type="SAM" id="Phobius"/>
    </source>
</evidence>
<dbReference type="EMBL" id="CP002454">
    <property type="protein sequence ID" value="ADV67147.1"/>
    <property type="molecule type" value="Genomic_DNA"/>
</dbReference>
<dbReference type="HOGENOM" id="CLU_2681616_0_0_0"/>
<feature type="transmembrane region" description="Helical" evidence="1">
    <location>
        <begin position="12"/>
        <end position="40"/>
    </location>
</feature>
<evidence type="ECO:0000313" key="3">
    <source>
        <dbReference type="Proteomes" id="UP000008635"/>
    </source>
</evidence>
<name>E8U7V8_DEIML</name>
<accession>E8U7V8</accession>
<keyword evidence="1" id="KW-0812">Transmembrane</keyword>
<organism evidence="2 3">
    <name type="scientific">Deinococcus maricopensis (strain DSM 21211 / LMG 22137 / NRRL B-23946 / LB-34)</name>
    <dbReference type="NCBI Taxonomy" id="709986"/>
    <lineage>
        <taxon>Bacteria</taxon>
        <taxon>Thermotogati</taxon>
        <taxon>Deinococcota</taxon>
        <taxon>Deinococci</taxon>
        <taxon>Deinococcales</taxon>
        <taxon>Deinococcaceae</taxon>
        <taxon>Deinococcus</taxon>
    </lineage>
</organism>
<dbReference type="KEGG" id="dmr:Deima_1498"/>
<reference evidence="3" key="2">
    <citation type="submission" date="2011-01" db="EMBL/GenBank/DDBJ databases">
        <title>The complete genome of Deinococcus maricopensis DSM 21211.</title>
        <authorList>
            <consortium name="US DOE Joint Genome Institute (JGI-PGF)"/>
            <person name="Lucas S."/>
            <person name="Copeland A."/>
            <person name="Lapidus A."/>
            <person name="Goodwin L."/>
            <person name="Pitluck S."/>
            <person name="Kyrpides N."/>
            <person name="Mavromatis K."/>
            <person name="Pagani I."/>
            <person name="Ivanova N."/>
            <person name="Ovchinnikova G."/>
            <person name="Zeytun A."/>
            <person name="Detter J.C."/>
            <person name="Han C."/>
            <person name="Land M."/>
            <person name="Hauser L."/>
            <person name="Markowitz V."/>
            <person name="Cheng J.-F."/>
            <person name="Hugenholtz P."/>
            <person name="Woyke T."/>
            <person name="Wu D."/>
            <person name="Pukall R."/>
            <person name="Gehrich-Schroeter G."/>
            <person name="Brambilla E."/>
            <person name="Klenk H.-P."/>
            <person name="Eisen J.A."/>
        </authorList>
    </citation>
    <scope>NUCLEOTIDE SEQUENCE [LARGE SCALE GENOMIC DNA]</scope>
    <source>
        <strain evidence="3">DSM 21211 / LMG 22137 / NRRL B-23946 / LB-34</strain>
    </source>
</reference>
<reference evidence="2 3" key="1">
    <citation type="journal article" date="2011" name="Stand. Genomic Sci.">
        <title>Complete genome sequence of Deinococcus maricopensis type strain (LB-34).</title>
        <authorList>
            <person name="Pukall R."/>
            <person name="Zeytun A."/>
            <person name="Lucas S."/>
            <person name="Lapidus A."/>
            <person name="Hammon N."/>
            <person name="Deshpande S."/>
            <person name="Nolan M."/>
            <person name="Cheng J.F."/>
            <person name="Pitluck S."/>
            <person name="Liolios K."/>
            <person name="Pagani I."/>
            <person name="Mikhailova N."/>
            <person name="Ivanova N."/>
            <person name="Mavromatis K."/>
            <person name="Pati A."/>
            <person name="Tapia R."/>
            <person name="Han C."/>
            <person name="Goodwin L."/>
            <person name="Chen A."/>
            <person name="Palaniappan K."/>
            <person name="Land M."/>
            <person name="Hauser L."/>
            <person name="Chang Y.J."/>
            <person name="Jeffries C.D."/>
            <person name="Brambilla E.M."/>
            <person name="Rohde M."/>
            <person name="Goker M."/>
            <person name="Detter J.C."/>
            <person name="Woyke T."/>
            <person name="Bristow J."/>
            <person name="Eisen J.A."/>
            <person name="Markowitz V."/>
            <person name="Hugenholtz P."/>
            <person name="Kyrpides N.C."/>
            <person name="Klenk H.P."/>
        </authorList>
    </citation>
    <scope>NUCLEOTIDE SEQUENCE [LARGE SCALE GENOMIC DNA]</scope>
    <source>
        <strain evidence="3">DSM 21211 / LMG 22137 / NRRL B-23946 / LB-34</strain>
    </source>
</reference>
<dbReference type="Proteomes" id="UP000008635">
    <property type="component" value="Chromosome"/>
</dbReference>
<sequence precursor="true">MLGCMARLLAYLLLIVVAAFALLALVWLVGQILTGVGLFLAGAAGVLGRTLLFLLLAALLGGVAYFLASAYRRS</sequence>
<keyword evidence="3" id="KW-1185">Reference proteome</keyword>
<keyword evidence="1" id="KW-0472">Membrane</keyword>
<proteinExistence type="predicted"/>
<feature type="transmembrane region" description="Helical" evidence="1">
    <location>
        <begin position="46"/>
        <end position="68"/>
    </location>
</feature>
<dbReference type="AlphaFoldDB" id="E8U7V8"/>